<evidence type="ECO:0000256" key="2">
    <source>
        <dbReference type="SAM" id="MobiDB-lite"/>
    </source>
</evidence>
<dbReference type="OrthoDB" id="1316813at2759"/>
<dbReference type="PaxDb" id="4097-A0A1S4ACQ4"/>
<protein>
    <submittedName>
        <fullName evidence="3">Uncharacterized protein</fullName>
    </submittedName>
</protein>
<evidence type="ECO:0000256" key="1">
    <source>
        <dbReference type="SAM" id="Coils"/>
    </source>
</evidence>
<gene>
    <name evidence="3" type="primary">LOC107796206</name>
</gene>
<feature type="compositionally biased region" description="Basic residues" evidence="2">
    <location>
        <begin position="201"/>
        <end position="211"/>
    </location>
</feature>
<dbReference type="KEGG" id="nta:107796206"/>
<feature type="region of interest" description="Disordered" evidence="2">
    <location>
        <begin position="1"/>
        <end position="31"/>
    </location>
</feature>
<feature type="region of interest" description="Disordered" evidence="2">
    <location>
        <begin position="80"/>
        <end position="115"/>
    </location>
</feature>
<sequence length="430" mass="48144">MANPSKNPSSPPKESSPAPSVTPSTIPTSKKGRFKMLAQQVPSGLSIASDIISGVAENLENIFVLVGTIAGVETIESERIDDNNKKKKEKESEGVQGDVRGKGKEGVVESSPTPVGLTEETWGVMELRKRFQELVPSVQEPLENLLKRVSDSYNPKKKQSSGVKTPRTARAHKKRKAASSIPVETPPTRGKATRKPSTLARRTRSTRKSRKVQVVEEEESEEEEETDEEQDKMEKFGKRTILKGRLLGDLEGEGMVMLLEKLELQGWKDMVFQMEGRLARAKIMEFMTNCEIKNDRVTGVVKGVTVRFDDKELGEILGVPAEGYNDYKKLKWPSLENLPTSLAITKLFADNETWFIQEGACEQQSESLVQESEAKDAEIERLKKRLAEVETERDALRTELAKEKENNEGILHDMLKLLQVRNQESDPSQP</sequence>
<accession>A0A1S4ACQ4</accession>
<keyword evidence="1" id="KW-0175">Coiled coil</keyword>
<evidence type="ECO:0000313" key="3">
    <source>
        <dbReference type="RefSeq" id="XP_016474437.1"/>
    </source>
</evidence>
<dbReference type="AlphaFoldDB" id="A0A1S4ACQ4"/>
<feature type="compositionally biased region" description="Basic residues" evidence="2">
    <location>
        <begin position="167"/>
        <end position="177"/>
    </location>
</feature>
<feature type="compositionally biased region" description="Basic and acidic residues" evidence="2">
    <location>
        <begin position="80"/>
        <end position="107"/>
    </location>
</feature>
<organism evidence="3">
    <name type="scientific">Nicotiana tabacum</name>
    <name type="common">Common tobacco</name>
    <dbReference type="NCBI Taxonomy" id="4097"/>
    <lineage>
        <taxon>Eukaryota</taxon>
        <taxon>Viridiplantae</taxon>
        <taxon>Streptophyta</taxon>
        <taxon>Embryophyta</taxon>
        <taxon>Tracheophyta</taxon>
        <taxon>Spermatophyta</taxon>
        <taxon>Magnoliopsida</taxon>
        <taxon>eudicotyledons</taxon>
        <taxon>Gunneridae</taxon>
        <taxon>Pentapetalae</taxon>
        <taxon>asterids</taxon>
        <taxon>lamiids</taxon>
        <taxon>Solanales</taxon>
        <taxon>Solanaceae</taxon>
        <taxon>Nicotianoideae</taxon>
        <taxon>Nicotianeae</taxon>
        <taxon>Nicotiana</taxon>
    </lineage>
</organism>
<feature type="compositionally biased region" description="Acidic residues" evidence="2">
    <location>
        <begin position="215"/>
        <end position="231"/>
    </location>
</feature>
<proteinExistence type="predicted"/>
<feature type="region of interest" description="Disordered" evidence="2">
    <location>
        <begin position="149"/>
        <end position="234"/>
    </location>
</feature>
<dbReference type="RefSeq" id="XP_016474437.1">
    <property type="nucleotide sequence ID" value="XM_016618951.1"/>
</dbReference>
<name>A0A1S4ACQ4_TOBAC</name>
<feature type="compositionally biased region" description="Low complexity" evidence="2">
    <location>
        <begin position="1"/>
        <end position="19"/>
    </location>
</feature>
<reference evidence="3" key="1">
    <citation type="submission" date="2025-08" db="UniProtKB">
        <authorList>
            <consortium name="RefSeq"/>
        </authorList>
    </citation>
    <scope>IDENTIFICATION</scope>
</reference>
<feature type="coiled-coil region" evidence="1">
    <location>
        <begin position="365"/>
        <end position="406"/>
    </location>
</feature>